<evidence type="ECO:0000313" key="15">
    <source>
        <dbReference type="Proteomes" id="UP001140949"/>
    </source>
</evidence>
<dbReference type="PROSITE" id="PS00086">
    <property type="entry name" value="CYTOCHROME_P450"/>
    <property type="match status" value="1"/>
</dbReference>
<evidence type="ECO:0000256" key="13">
    <source>
        <dbReference type="SAM" id="Phobius"/>
    </source>
</evidence>
<dbReference type="PANTHER" id="PTHR24282:SF196">
    <property type="entry name" value="CYTOCHROME P450 714C2"/>
    <property type="match status" value="1"/>
</dbReference>
<keyword evidence="15" id="KW-1185">Reference proteome</keyword>
<keyword evidence="4 13" id="KW-0812">Transmembrane</keyword>
<organism evidence="14 15">
    <name type="scientific">Iris pallida</name>
    <name type="common">Sweet iris</name>
    <dbReference type="NCBI Taxonomy" id="29817"/>
    <lineage>
        <taxon>Eukaryota</taxon>
        <taxon>Viridiplantae</taxon>
        <taxon>Streptophyta</taxon>
        <taxon>Embryophyta</taxon>
        <taxon>Tracheophyta</taxon>
        <taxon>Spermatophyta</taxon>
        <taxon>Magnoliopsida</taxon>
        <taxon>Liliopsida</taxon>
        <taxon>Asparagales</taxon>
        <taxon>Iridaceae</taxon>
        <taxon>Iridoideae</taxon>
        <taxon>Irideae</taxon>
        <taxon>Iris</taxon>
    </lineage>
</organism>
<dbReference type="EMBL" id="JANAVB010008398">
    <property type="protein sequence ID" value="KAJ6841765.1"/>
    <property type="molecule type" value="Genomic_DNA"/>
</dbReference>
<name>A0AAX6HN78_IRIPA</name>
<keyword evidence="10 13" id="KW-0472">Membrane</keyword>
<dbReference type="SUPFAM" id="SSF48264">
    <property type="entry name" value="Cytochrome P450"/>
    <property type="match status" value="1"/>
</dbReference>
<accession>A0AAX6HN78</accession>
<reference evidence="14" key="1">
    <citation type="journal article" date="2023" name="GigaByte">
        <title>Genome assembly of the bearded iris, Iris pallida Lam.</title>
        <authorList>
            <person name="Bruccoleri R.E."/>
            <person name="Oakeley E.J."/>
            <person name="Faust A.M.E."/>
            <person name="Altorfer M."/>
            <person name="Dessus-Babus S."/>
            <person name="Burckhardt D."/>
            <person name="Oertli M."/>
            <person name="Naumann U."/>
            <person name="Petersen F."/>
            <person name="Wong J."/>
        </authorList>
    </citation>
    <scope>NUCLEOTIDE SEQUENCE</scope>
    <source>
        <strain evidence="14">GSM-AAB239-AS_SAM_17_03QT</strain>
    </source>
</reference>
<evidence type="ECO:0000256" key="10">
    <source>
        <dbReference type="ARBA" id="ARBA00023136"/>
    </source>
</evidence>
<evidence type="ECO:0000256" key="9">
    <source>
        <dbReference type="ARBA" id="ARBA00023033"/>
    </source>
</evidence>
<dbReference type="PRINTS" id="PR00463">
    <property type="entry name" value="EP450I"/>
</dbReference>
<dbReference type="InterPro" id="IPR017972">
    <property type="entry name" value="Cyt_P450_CS"/>
</dbReference>
<keyword evidence="5 11" id="KW-0479">Metal-binding</keyword>
<feature type="transmembrane region" description="Helical" evidence="13">
    <location>
        <begin position="7"/>
        <end position="31"/>
    </location>
</feature>
<comment type="caution">
    <text evidence="14">The sequence shown here is derived from an EMBL/GenBank/DDBJ whole genome shotgun (WGS) entry which is preliminary data.</text>
</comment>
<proteinExistence type="inferred from homology"/>
<feature type="binding site" description="axial binding residue" evidence="11">
    <location>
        <position position="459"/>
    </location>
    <ligand>
        <name>heme</name>
        <dbReference type="ChEBI" id="CHEBI:30413"/>
    </ligand>
    <ligandPart>
        <name>Fe</name>
        <dbReference type="ChEBI" id="CHEBI:18248"/>
    </ligandPart>
</feature>
<protein>
    <submittedName>
        <fullName evidence="14">Cytochrome P450 714C2-like</fullName>
    </submittedName>
</protein>
<dbReference type="Gene3D" id="1.10.630.10">
    <property type="entry name" value="Cytochrome P450"/>
    <property type="match status" value="1"/>
</dbReference>
<dbReference type="GO" id="GO:0006629">
    <property type="term" value="P:lipid metabolic process"/>
    <property type="evidence" value="ECO:0007669"/>
    <property type="project" value="UniProtKB-ARBA"/>
</dbReference>
<evidence type="ECO:0000256" key="8">
    <source>
        <dbReference type="ARBA" id="ARBA00023004"/>
    </source>
</evidence>
<dbReference type="Pfam" id="PF00067">
    <property type="entry name" value="p450"/>
    <property type="match status" value="1"/>
</dbReference>
<dbReference type="GO" id="GO:0005506">
    <property type="term" value="F:iron ion binding"/>
    <property type="evidence" value="ECO:0007669"/>
    <property type="project" value="InterPro"/>
</dbReference>
<comment type="similarity">
    <text evidence="2 12">Belongs to the cytochrome P450 family.</text>
</comment>
<reference evidence="14" key="2">
    <citation type="submission" date="2023-04" db="EMBL/GenBank/DDBJ databases">
        <authorList>
            <person name="Bruccoleri R.E."/>
            <person name="Oakeley E.J."/>
            <person name="Faust A.-M."/>
            <person name="Dessus-Babus S."/>
            <person name="Altorfer M."/>
            <person name="Burckhardt D."/>
            <person name="Oertli M."/>
            <person name="Naumann U."/>
            <person name="Petersen F."/>
            <person name="Wong J."/>
        </authorList>
    </citation>
    <scope>NUCLEOTIDE SEQUENCE</scope>
    <source>
        <strain evidence="14">GSM-AAB239-AS_SAM_17_03QT</strain>
        <tissue evidence="14">Leaf</tissue>
    </source>
</reference>
<dbReference type="GO" id="GO:0016705">
    <property type="term" value="F:oxidoreductase activity, acting on paired donors, with incorporation or reduction of molecular oxygen"/>
    <property type="evidence" value="ECO:0007669"/>
    <property type="project" value="InterPro"/>
</dbReference>
<keyword evidence="7 12" id="KW-0560">Oxidoreductase</keyword>
<evidence type="ECO:0000256" key="2">
    <source>
        <dbReference type="ARBA" id="ARBA00010617"/>
    </source>
</evidence>
<gene>
    <name evidence="14" type="ORF">M6B38_305215</name>
</gene>
<evidence type="ECO:0000256" key="12">
    <source>
        <dbReference type="RuleBase" id="RU000461"/>
    </source>
</evidence>
<keyword evidence="8 11" id="KW-0408">Iron</keyword>
<keyword evidence="6 13" id="KW-1133">Transmembrane helix</keyword>
<evidence type="ECO:0000256" key="3">
    <source>
        <dbReference type="ARBA" id="ARBA00022617"/>
    </source>
</evidence>
<evidence type="ECO:0000256" key="1">
    <source>
        <dbReference type="ARBA" id="ARBA00004370"/>
    </source>
</evidence>
<dbReference type="AlphaFoldDB" id="A0AAX6HN78"/>
<evidence type="ECO:0000256" key="11">
    <source>
        <dbReference type="PIRSR" id="PIRSR602401-1"/>
    </source>
</evidence>
<dbReference type="InterPro" id="IPR036396">
    <property type="entry name" value="Cyt_P450_sf"/>
</dbReference>
<dbReference type="InterPro" id="IPR002401">
    <property type="entry name" value="Cyt_P450_E_grp-I"/>
</dbReference>
<dbReference type="InterPro" id="IPR001128">
    <property type="entry name" value="Cyt_P450"/>
</dbReference>
<dbReference type="Proteomes" id="UP001140949">
    <property type="component" value="Unassembled WGS sequence"/>
</dbReference>
<keyword evidence="9 12" id="KW-0503">Monooxygenase</keyword>
<comment type="subcellular location">
    <subcellularLocation>
        <location evidence="1">Membrane</location>
    </subcellularLocation>
</comment>
<dbReference type="GO" id="GO:0004497">
    <property type="term" value="F:monooxygenase activity"/>
    <property type="evidence" value="ECO:0007669"/>
    <property type="project" value="UniProtKB-KW"/>
</dbReference>
<keyword evidence="3 11" id="KW-0349">Heme</keyword>
<sequence length="511" mass="57371">MEMEVGCVIVVILAGVGTMMLVLHLYSSLWWRPEKLRRALGRQGITGPRPSFLLGNIREMKTSSSSKPAALPPGADVAHDYSSTFFPYFNRWRNIYGPVYMFTIVNNVSLYISDPSLVKEMCLNKSLAIGKTSFSNRSFHALFGKGIIQASGHAWAVQRKIIAPEFFMDKVKGLMNLIERSSRKLLESWEDRLEQGGGIADMNVDKDFQSFSADVLSRACFGSDYSKGEEIFSKITTLQVSLPMQSFISRLPGSDYLPTKTNRTIWRLVSDIRSSILKVVEQRNKEENESKDLLQSIIKNAAEAGADESFVVDNCKNIYFAGQETISTAAKWALVLLATNQEWQTRARREVMEVCGARMPSSEELTKMTLLTQVIQETLRLYPAAPFLARQVHEDMKLGHLHLPKGTAFWIPLLSFHHDPELWGPDAHRFNPDRFARGVSGACKHPHMYMPFGTGPRTCLGQNLAMVELKIVLASILARYRVSPSPNYCHSVNLGVVMGPKYGVNLVIERV</sequence>
<evidence type="ECO:0000256" key="7">
    <source>
        <dbReference type="ARBA" id="ARBA00023002"/>
    </source>
</evidence>
<dbReference type="GO" id="GO:0016020">
    <property type="term" value="C:membrane"/>
    <property type="evidence" value="ECO:0007669"/>
    <property type="project" value="UniProtKB-SubCell"/>
</dbReference>
<evidence type="ECO:0000256" key="4">
    <source>
        <dbReference type="ARBA" id="ARBA00022692"/>
    </source>
</evidence>
<dbReference type="GO" id="GO:0020037">
    <property type="term" value="F:heme binding"/>
    <property type="evidence" value="ECO:0007669"/>
    <property type="project" value="InterPro"/>
</dbReference>
<evidence type="ECO:0000313" key="14">
    <source>
        <dbReference type="EMBL" id="KAJ6841765.1"/>
    </source>
</evidence>
<dbReference type="InterPro" id="IPR050665">
    <property type="entry name" value="Cytochrome_P450_Monooxygen"/>
</dbReference>
<dbReference type="PANTHER" id="PTHR24282">
    <property type="entry name" value="CYTOCHROME P450 FAMILY MEMBER"/>
    <property type="match status" value="1"/>
</dbReference>
<evidence type="ECO:0000256" key="5">
    <source>
        <dbReference type="ARBA" id="ARBA00022723"/>
    </source>
</evidence>
<dbReference type="PRINTS" id="PR00385">
    <property type="entry name" value="P450"/>
</dbReference>
<comment type="cofactor">
    <cofactor evidence="11">
        <name>heme</name>
        <dbReference type="ChEBI" id="CHEBI:30413"/>
    </cofactor>
</comment>
<evidence type="ECO:0000256" key="6">
    <source>
        <dbReference type="ARBA" id="ARBA00022989"/>
    </source>
</evidence>